<feature type="domain" description="RanBP2-type" evidence="6">
    <location>
        <begin position="771"/>
        <end position="798"/>
    </location>
</feature>
<dbReference type="GO" id="GO:0008270">
    <property type="term" value="F:zinc ion binding"/>
    <property type="evidence" value="ECO:0007669"/>
    <property type="project" value="UniProtKB-KW"/>
</dbReference>
<dbReference type="AlphaFoldDB" id="A0A067QG23"/>
<feature type="compositionally biased region" description="Low complexity" evidence="5">
    <location>
        <begin position="227"/>
        <end position="259"/>
    </location>
</feature>
<dbReference type="PROSITE" id="PS50199">
    <property type="entry name" value="ZF_RANBP2_2"/>
    <property type="match status" value="1"/>
</dbReference>
<evidence type="ECO:0000256" key="4">
    <source>
        <dbReference type="PROSITE-ProRule" id="PRU00322"/>
    </source>
</evidence>
<feature type="compositionally biased region" description="Acidic residues" evidence="5">
    <location>
        <begin position="61"/>
        <end position="72"/>
    </location>
</feature>
<evidence type="ECO:0000256" key="5">
    <source>
        <dbReference type="SAM" id="MobiDB-lite"/>
    </source>
</evidence>
<accession>A0A067QG23</accession>
<feature type="region of interest" description="Disordered" evidence="5">
    <location>
        <begin position="1"/>
        <end position="90"/>
    </location>
</feature>
<keyword evidence="2 4" id="KW-0863">Zinc-finger</keyword>
<feature type="compositionally biased region" description="Polar residues" evidence="5">
    <location>
        <begin position="624"/>
        <end position="641"/>
    </location>
</feature>
<evidence type="ECO:0000313" key="8">
    <source>
        <dbReference type="Proteomes" id="UP000027265"/>
    </source>
</evidence>
<feature type="compositionally biased region" description="Polar residues" evidence="5">
    <location>
        <begin position="446"/>
        <end position="457"/>
    </location>
</feature>
<feature type="compositionally biased region" description="Polar residues" evidence="5">
    <location>
        <begin position="1"/>
        <end position="19"/>
    </location>
</feature>
<feature type="compositionally biased region" description="Basic residues" evidence="5">
    <location>
        <begin position="458"/>
        <end position="468"/>
    </location>
</feature>
<dbReference type="InParanoid" id="A0A067QG23"/>
<feature type="compositionally biased region" description="Basic and acidic residues" evidence="5">
    <location>
        <begin position="511"/>
        <end position="522"/>
    </location>
</feature>
<feature type="compositionally biased region" description="Low complexity" evidence="5">
    <location>
        <begin position="167"/>
        <end position="182"/>
    </location>
</feature>
<evidence type="ECO:0000256" key="2">
    <source>
        <dbReference type="ARBA" id="ARBA00022771"/>
    </source>
</evidence>
<feature type="compositionally biased region" description="Pro residues" evidence="5">
    <location>
        <begin position="146"/>
        <end position="166"/>
    </location>
</feature>
<dbReference type="Gene3D" id="4.10.1060.10">
    <property type="entry name" value="Zinc finger, RanBP2-type"/>
    <property type="match status" value="1"/>
</dbReference>
<name>A0A067QG23_9AGAM</name>
<reference evidence="8" key="1">
    <citation type="journal article" date="2014" name="Proc. Natl. Acad. Sci. U.S.A.">
        <title>Extensive sampling of basidiomycete genomes demonstrates inadequacy of the white-rot/brown-rot paradigm for wood decay fungi.</title>
        <authorList>
            <person name="Riley R."/>
            <person name="Salamov A.A."/>
            <person name="Brown D.W."/>
            <person name="Nagy L.G."/>
            <person name="Floudas D."/>
            <person name="Held B.W."/>
            <person name="Levasseur A."/>
            <person name="Lombard V."/>
            <person name="Morin E."/>
            <person name="Otillar R."/>
            <person name="Lindquist E.A."/>
            <person name="Sun H."/>
            <person name="LaButti K.M."/>
            <person name="Schmutz J."/>
            <person name="Jabbour D."/>
            <person name="Luo H."/>
            <person name="Baker S.E."/>
            <person name="Pisabarro A.G."/>
            <person name="Walton J.D."/>
            <person name="Blanchette R.A."/>
            <person name="Henrissat B."/>
            <person name="Martin F."/>
            <person name="Cullen D."/>
            <person name="Hibbett D.S."/>
            <person name="Grigoriev I.V."/>
        </authorList>
    </citation>
    <scope>NUCLEOTIDE SEQUENCE [LARGE SCALE GENOMIC DNA]</scope>
    <source>
        <strain evidence="8">MUCL 33604</strain>
    </source>
</reference>
<dbReference type="InterPro" id="IPR001876">
    <property type="entry name" value="Znf_RanBP2"/>
</dbReference>
<evidence type="ECO:0000259" key="6">
    <source>
        <dbReference type="PROSITE" id="PS50199"/>
    </source>
</evidence>
<evidence type="ECO:0000313" key="7">
    <source>
        <dbReference type="EMBL" id="KDQ61566.1"/>
    </source>
</evidence>
<feature type="region of interest" description="Disordered" evidence="5">
    <location>
        <begin position="489"/>
        <end position="652"/>
    </location>
</feature>
<evidence type="ECO:0000256" key="1">
    <source>
        <dbReference type="ARBA" id="ARBA00022723"/>
    </source>
</evidence>
<keyword evidence="8" id="KW-1185">Reference proteome</keyword>
<dbReference type="EMBL" id="KL197712">
    <property type="protein sequence ID" value="KDQ61566.1"/>
    <property type="molecule type" value="Genomic_DNA"/>
</dbReference>
<dbReference type="OrthoDB" id="79830at2759"/>
<keyword evidence="1" id="KW-0479">Metal-binding</keyword>
<protein>
    <recommendedName>
        <fullName evidence="6">RanBP2-type domain-containing protein</fullName>
    </recommendedName>
</protein>
<feature type="compositionally biased region" description="Low complexity" evidence="5">
    <location>
        <begin position="51"/>
        <end position="60"/>
    </location>
</feature>
<gene>
    <name evidence="7" type="ORF">JAAARDRAFT_45167</name>
</gene>
<dbReference type="HOGENOM" id="CLU_015888_0_0_1"/>
<organism evidence="7 8">
    <name type="scientific">Jaapia argillacea MUCL 33604</name>
    <dbReference type="NCBI Taxonomy" id="933084"/>
    <lineage>
        <taxon>Eukaryota</taxon>
        <taxon>Fungi</taxon>
        <taxon>Dikarya</taxon>
        <taxon>Basidiomycota</taxon>
        <taxon>Agaricomycotina</taxon>
        <taxon>Agaricomycetes</taxon>
        <taxon>Agaricomycetidae</taxon>
        <taxon>Jaapiales</taxon>
        <taxon>Jaapiaceae</taxon>
        <taxon>Jaapia</taxon>
    </lineage>
</organism>
<feature type="compositionally biased region" description="Polar residues" evidence="5">
    <location>
        <begin position="357"/>
        <end position="368"/>
    </location>
</feature>
<feature type="compositionally biased region" description="Low complexity" evidence="5">
    <location>
        <begin position="290"/>
        <end position="301"/>
    </location>
</feature>
<evidence type="ECO:0000256" key="3">
    <source>
        <dbReference type="ARBA" id="ARBA00022833"/>
    </source>
</evidence>
<keyword evidence="3" id="KW-0862">Zinc</keyword>
<proteinExistence type="predicted"/>
<feature type="compositionally biased region" description="Low complexity" evidence="5">
    <location>
        <begin position="136"/>
        <end position="145"/>
    </location>
</feature>
<feature type="compositionally biased region" description="Basic and acidic residues" evidence="5">
    <location>
        <begin position="432"/>
        <end position="443"/>
    </location>
</feature>
<feature type="region of interest" description="Disordered" evidence="5">
    <location>
        <begin position="136"/>
        <end position="185"/>
    </location>
</feature>
<dbReference type="Proteomes" id="UP000027265">
    <property type="component" value="Unassembled WGS sequence"/>
</dbReference>
<sequence length="798" mass="84232">MSAVRNTNRSVLRSRNASPYSRPGQTKKKSSWSITGLFSFLNPLRARTPHESASPESTSEPADDQEEFEEEEQRYPVDPESPTENHPAEALAQVGHQMARTLSISTPTPGPAMRARNRPLTHVALHPALPANAPFVPNFAPAQPAALPPPPPPPTFHTPQPPPPQAAPLASSPESDTSGSPSKNIETVIQFLSENSGRQLNKIEIAGLVSLLQDSSNDADRPEPFRFSTSPGRGTTPPFGFGTPGSSTNGASTSNASTSKIPRRTLSKNPNGVYKWQGGGSARPKNRYQSPSFGSPRGSPSKLKLSPPAGSAATTKTDGKRRRVGEDAESSVPFPTASSSHAEPSGVSSSSSSSSSLAMPNGTSTNGASAPKVNGAPPVTPRLRTTGIAMKPTAPAIPSPLRQAWGQSDSPSPPHPPPHKQPTKAANFMTELIKEVTPPKKPDLSNPYQTASPVKQQPQHKKPVTRKVTRVASKAKEAATMEVDKKVELPPLTAQAIIEATVPKGSKRARAPPDLEKSKSRESTSTSPPRRSPRLRSPSPSPPKGMNGNTTVTVEEVSDEDDSRATKKAKTRVNGVVPKAPSPPQVITIEEVDDVDMASYTKATEVIEPETLSPSPTPPPRKSPQASSAPTNFFAPSSQPSRPAFGLKSTAPKEPSKLRFGYSVEKEDPAPSMVVDEVVKTELDPKAAALAMGVDSLPVFTFTFTATAPMYGFVDEQKAVKALSVSELPTFDFSASPKEFVPTPSPAPAPAPPAASGGFNWAAAGLKAPTKPAGWSCSTCMCSNPEAANKCTVCDTPR</sequence>
<feature type="region of interest" description="Disordered" evidence="5">
    <location>
        <begin position="215"/>
        <end position="468"/>
    </location>
</feature>
<feature type="compositionally biased region" description="Low complexity" evidence="5">
    <location>
        <begin position="338"/>
        <end position="356"/>
    </location>
</feature>
<dbReference type="PROSITE" id="PS01358">
    <property type="entry name" value="ZF_RANBP2_1"/>
    <property type="match status" value="1"/>
</dbReference>